<dbReference type="PANTHER" id="PTHR43278:SF4">
    <property type="entry name" value="NAD(P)H-DEPENDENT FMN-CONTAINING OXIDOREDUCTASE YWQN-RELATED"/>
    <property type="match status" value="1"/>
</dbReference>
<dbReference type="PANTHER" id="PTHR43278">
    <property type="entry name" value="NAD(P)H-DEPENDENT FMN-CONTAINING OXIDOREDUCTASE YWQN-RELATED"/>
    <property type="match status" value="1"/>
</dbReference>
<sequence>MKIATFIGSSRTESNSELLADTVLKGIKHQKVYIKDLTIQPINDLRHTKTGFQTVDDDYDQVIKAFMENDVIIFATPIYWYSMSGIMKNMIDRLSHAIRVERYPQFKEHLKKVEAIVLAVGGDEPRIKGLPLIQQFQYTFDFLNMRFSSYILGEANQPGDILKDSQALSQAELLNKRLKFSHNTFK</sequence>
<reference evidence="5" key="1">
    <citation type="submission" date="2019-08" db="EMBL/GenBank/DDBJ databases">
        <authorList>
            <person name="Zheng X."/>
        </authorList>
    </citation>
    <scope>NUCLEOTIDE SEQUENCE [LARGE SCALE GENOMIC DNA]</scope>
    <source>
        <strain evidence="5">FJAT-25496</strain>
    </source>
</reference>
<evidence type="ECO:0000259" key="3">
    <source>
        <dbReference type="Pfam" id="PF03358"/>
    </source>
</evidence>
<dbReference type="GO" id="GO:0016491">
    <property type="term" value="F:oxidoreductase activity"/>
    <property type="evidence" value="ECO:0007669"/>
    <property type="project" value="InterPro"/>
</dbReference>
<keyword evidence="1" id="KW-0285">Flavoprotein</keyword>
<proteinExistence type="predicted"/>
<dbReference type="InterPro" id="IPR005025">
    <property type="entry name" value="FMN_Rdtase-like_dom"/>
</dbReference>
<organism evidence="4 5">
    <name type="scientific">Cytobacillus dafuensis</name>
    <name type="common">Bacillus dafuensis</name>
    <dbReference type="NCBI Taxonomy" id="1742359"/>
    <lineage>
        <taxon>Bacteria</taxon>
        <taxon>Bacillati</taxon>
        <taxon>Bacillota</taxon>
        <taxon>Bacilli</taxon>
        <taxon>Bacillales</taxon>
        <taxon>Bacillaceae</taxon>
        <taxon>Cytobacillus</taxon>
    </lineage>
</organism>
<protein>
    <submittedName>
        <fullName evidence="4">Flavodoxin family protein</fullName>
    </submittedName>
</protein>
<dbReference type="RefSeq" id="WP_057776158.1">
    <property type="nucleotide sequence ID" value="NZ_CP042593.1"/>
</dbReference>
<dbReference type="Proteomes" id="UP000321555">
    <property type="component" value="Chromosome"/>
</dbReference>
<dbReference type="InterPro" id="IPR051796">
    <property type="entry name" value="ISF_SsuE-like"/>
</dbReference>
<dbReference type="InterPro" id="IPR029039">
    <property type="entry name" value="Flavoprotein-like_sf"/>
</dbReference>
<evidence type="ECO:0000313" key="5">
    <source>
        <dbReference type="Proteomes" id="UP000321555"/>
    </source>
</evidence>
<keyword evidence="5" id="KW-1185">Reference proteome</keyword>
<feature type="domain" description="NADPH-dependent FMN reductase-like" evidence="3">
    <location>
        <begin position="1"/>
        <end position="123"/>
    </location>
</feature>
<evidence type="ECO:0000313" key="4">
    <source>
        <dbReference type="EMBL" id="QED46099.1"/>
    </source>
</evidence>
<dbReference type="AlphaFoldDB" id="A0A5B8Z3B5"/>
<dbReference type="Pfam" id="PF03358">
    <property type="entry name" value="FMN_red"/>
    <property type="match status" value="1"/>
</dbReference>
<dbReference type="KEGG" id="bda:FSZ17_01610"/>
<evidence type="ECO:0000256" key="1">
    <source>
        <dbReference type="ARBA" id="ARBA00022630"/>
    </source>
</evidence>
<dbReference type="EMBL" id="CP042593">
    <property type="protein sequence ID" value="QED46099.1"/>
    <property type="molecule type" value="Genomic_DNA"/>
</dbReference>
<keyword evidence="2" id="KW-0288">FMN</keyword>
<gene>
    <name evidence="4" type="ORF">FSZ17_01610</name>
</gene>
<dbReference type="OrthoDB" id="9805976at2"/>
<dbReference type="STRING" id="1742359.GCA_001439625_01112"/>
<dbReference type="Gene3D" id="3.40.50.360">
    <property type="match status" value="1"/>
</dbReference>
<name>A0A5B8Z3B5_CYTDA</name>
<dbReference type="SUPFAM" id="SSF52218">
    <property type="entry name" value="Flavoproteins"/>
    <property type="match status" value="1"/>
</dbReference>
<accession>A0A5B8Z3B5</accession>
<evidence type="ECO:0000256" key="2">
    <source>
        <dbReference type="ARBA" id="ARBA00022643"/>
    </source>
</evidence>